<evidence type="ECO:0000313" key="5">
    <source>
        <dbReference type="Proteomes" id="UP000270757"/>
    </source>
</evidence>
<name>A0A3A5LJI8_9GAMM</name>
<accession>A0A3A5LJI8</accession>
<dbReference type="Proteomes" id="UP000306421">
    <property type="component" value="Unassembled WGS sequence"/>
</dbReference>
<dbReference type="OrthoDB" id="5653380at2"/>
<keyword evidence="4" id="KW-1185">Reference proteome</keyword>
<dbReference type="AlphaFoldDB" id="A0A3A5LJI8"/>
<reference evidence="1 4" key="1">
    <citation type="submission" date="2018-04" db="EMBL/GenBank/DDBJ databases">
        <title>Whole genome sequence comparison of clinical and drinking water Legionella pneumophila isolates associated with the Flint Water Crisis.</title>
        <authorList>
            <person name="Garner E."/>
            <person name="Brown C."/>
            <person name="Schwake O."/>
            <person name="Coil D."/>
            <person name="Jospin G."/>
            <person name="Eisen J."/>
            <person name="Edwards M."/>
            <person name="Pruden A."/>
        </authorList>
    </citation>
    <scope>NUCLEOTIDE SEQUENCE [LARGE SCALE GENOMIC DNA]</scope>
    <source>
        <strain evidence="1 4">Genessee03</strain>
    </source>
</reference>
<dbReference type="EMBL" id="QCXM01000001">
    <property type="protein sequence ID" value="PUT49216.1"/>
    <property type="molecule type" value="Genomic_DNA"/>
</dbReference>
<evidence type="ECO:0000313" key="6">
    <source>
        <dbReference type="Proteomes" id="UP000306421"/>
    </source>
</evidence>
<reference evidence="2 5" key="3">
    <citation type="submission" date="2018-09" db="EMBL/GenBank/DDBJ databases">
        <title>Draft genome sequences of Legionella taurinensis isolated from water samples.</title>
        <authorList>
            <person name="Chakeri A."/>
            <person name="Allerberger F."/>
            <person name="Kundi M."/>
            <person name="Ruppitsch W."/>
            <person name="Schmid D."/>
        </authorList>
    </citation>
    <scope>NUCLEOTIDE SEQUENCE [LARGE SCALE GENOMIC DNA]</scope>
    <source>
        <strain evidence="2 5">4570-18-6</strain>
    </source>
</reference>
<sequence length="342" mass="39635">MFNALYHHFLAKQQQFNSDYQNATLEEVGKATKGILASQNAETLNQFHYDEAKQREHQIVRLLLNDLYCRKMPPAENEVDLEKWEGLEQDYTYLEERLLSTQVYFVGREDQKDDDYLEVVEDEVKNLDDYIRKTGLEGDIEPFIAEDPTRGEMGDFLRLMAAVKQNHLSAALVHSNYRVGHLERTYATLTEQFELKHGQLAHLMSQYDELKTQRENLEKSNTWVYKWGIQAACQQANRFQRLVLWAFNFFTSEPIQDSARRLQGEIGKAYTDTTEVSKKISSLGSEVNKLNQRCKEKGDDLNHAKKRQVEIAKIITPTGEAGAMLEETIPERPDDTLSSFRI</sequence>
<dbReference type="GeneID" id="48947859"/>
<evidence type="ECO:0000313" key="2">
    <source>
        <dbReference type="EMBL" id="RJT49418.1"/>
    </source>
</evidence>
<gene>
    <name evidence="2" type="ORF">D6J04_01860</name>
    <name evidence="1" type="ORF">DB745_00480</name>
    <name evidence="3" type="ORF">DIZ81_00475</name>
</gene>
<protein>
    <submittedName>
        <fullName evidence="2">Uncharacterized protein</fullName>
    </submittedName>
</protein>
<dbReference type="EMBL" id="QZWB01000001">
    <property type="protein sequence ID" value="RJT49418.1"/>
    <property type="molecule type" value="Genomic_DNA"/>
</dbReference>
<proteinExistence type="predicted"/>
<evidence type="ECO:0000313" key="4">
    <source>
        <dbReference type="Proteomes" id="UP000251035"/>
    </source>
</evidence>
<dbReference type="Proteomes" id="UP000270757">
    <property type="component" value="Unassembled WGS sequence"/>
</dbReference>
<dbReference type="EMBL" id="QFGG01000001">
    <property type="protein sequence ID" value="TID46582.1"/>
    <property type="molecule type" value="Genomic_DNA"/>
</dbReference>
<evidence type="ECO:0000313" key="1">
    <source>
        <dbReference type="EMBL" id="PUT49216.1"/>
    </source>
</evidence>
<organism evidence="2 5">
    <name type="scientific">Legionella taurinensis</name>
    <dbReference type="NCBI Taxonomy" id="70611"/>
    <lineage>
        <taxon>Bacteria</taxon>
        <taxon>Pseudomonadati</taxon>
        <taxon>Pseudomonadota</taxon>
        <taxon>Gammaproteobacteria</taxon>
        <taxon>Legionellales</taxon>
        <taxon>Legionellaceae</taxon>
        <taxon>Legionella</taxon>
    </lineage>
</organism>
<evidence type="ECO:0000313" key="3">
    <source>
        <dbReference type="EMBL" id="TID46582.1"/>
    </source>
</evidence>
<reference evidence="3 6" key="2">
    <citation type="submission" date="2018-04" db="EMBL/GenBank/DDBJ databases">
        <title>Whole genome sequence comparison of clinical and drinking water Legionella pneumophila isolates.</title>
        <authorList>
            <person name="Garner E."/>
        </authorList>
    </citation>
    <scope>NUCLEOTIDE SEQUENCE [LARGE SCALE GENOMIC DNA]</scope>
    <source>
        <strain evidence="3 6">WH02</strain>
    </source>
</reference>
<comment type="caution">
    <text evidence="2">The sequence shown here is derived from an EMBL/GenBank/DDBJ whole genome shotgun (WGS) entry which is preliminary data.</text>
</comment>
<dbReference type="RefSeq" id="WP_108290259.1">
    <property type="nucleotide sequence ID" value="NZ_CAAAIR010000001.1"/>
</dbReference>
<dbReference type="Proteomes" id="UP000251035">
    <property type="component" value="Unassembled WGS sequence"/>
</dbReference>